<evidence type="ECO:0000313" key="2">
    <source>
        <dbReference type="EMBL" id="QQR29018.1"/>
    </source>
</evidence>
<proteinExistence type="predicted"/>
<evidence type="ECO:0000256" key="1">
    <source>
        <dbReference type="SAM" id="MobiDB-lite"/>
    </source>
</evidence>
<gene>
    <name evidence="2" type="ORF">I5Q82_13130</name>
</gene>
<protein>
    <submittedName>
        <fullName evidence="2">Uncharacterized protein</fullName>
    </submittedName>
</protein>
<organism evidence="2 3">
    <name type="scientific">Acutalibacter muris</name>
    <dbReference type="NCBI Taxonomy" id="1796620"/>
    <lineage>
        <taxon>Bacteria</taxon>
        <taxon>Bacillati</taxon>
        <taxon>Bacillota</taxon>
        <taxon>Clostridia</taxon>
        <taxon>Eubacteriales</taxon>
        <taxon>Acutalibacteraceae</taxon>
        <taxon>Acutalibacter</taxon>
    </lineage>
</organism>
<dbReference type="Proteomes" id="UP000596035">
    <property type="component" value="Chromosome"/>
</dbReference>
<dbReference type="AlphaFoldDB" id="A0AA92L5Q7"/>
<name>A0AA92L5Q7_9FIRM</name>
<feature type="region of interest" description="Disordered" evidence="1">
    <location>
        <begin position="16"/>
        <end position="54"/>
    </location>
</feature>
<accession>A0AA92L5Q7</accession>
<reference evidence="2 3" key="1">
    <citation type="submission" date="2020-11" db="EMBL/GenBank/DDBJ databases">
        <title>Closed and high quality bacterial genomes of the OMM12 community.</title>
        <authorList>
            <person name="Marbouty M."/>
            <person name="Lamy-Besnier Q."/>
            <person name="Debarbieux L."/>
            <person name="Koszul R."/>
        </authorList>
    </citation>
    <scope>NUCLEOTIDE SEQUENCE [LARGE SCALE GENOMIC DNA]</scope>
    <source>
        <strain evidence="2 3">KB18</strain>
    </source>
</reference>
<dbReference type="RefSeq" id="WP_157130602.1">
    <property type="nucleotide sequence ID" value="NZ_CP021422.1"/>
</dbReference>
<feature type="compositionally biased region" description="Basic and acidic residues" evidence="1">
    <location>
        <begin position="26"/>
        <end position="54"/>
    </location>
</feature>
<sequence length="54" mass="6494">MPKFTESKTDRAYESFMKQIPGFQHDPPETETSRKDMEQNKKQKEVHKDDLPQR</sequence>
<evidence type="ECO:0000313" key="3">
    <source>
        <dbReference type="Proteomes" id="UP000596035"/>
    </source>
</evidence>
<dbReference type="EMBL" id="CP065321">
    <property type="protein sequence ID" value="QQR29018.1"/>
    <property type="molecule type" value="Genomic_DNA"/>
</dbReference>